<organism evidence="2 3">
    <name type="scientific">Araneus ventricosus</name>
    <name type="common">Orbweaver spider</name>
    <name type="synonym">Epeira ventricosa</name>
    <dbReference type="NCBI Taxonomy" id="182803"/>
    <lineage>
        <taxon>Eukaryota</taxon>
        <taxon>Metazoa</taxon>
        <taxon>Ecdysozoa</taxon>
        <taxon>Arthropoda</taxon>
        <taxon>Chelicerata</taxon>
        <taxon>Arachnida</taxon>
        <taxon>Araneae</taxon>
        <taxon>Araneomorphae</taxon>
        <taxon>Entelegynae</taxon>
        <taxon>Araneoidea</taxon>
        <taxon>Araneidae</taxon>
        <taxon>Araneus</taxon>
    </lineage>
</organism>
<dbReference type="EMBL" id="BGPR01018493">
    <property type="protein sequence ID" value="GBN79310.1"/>
    <property type="molecule type" value="Genomic_DNA"/>
</dbReference>
<sequence>MRGLYLSAPRISRGDDQGRLMTDPEIRGRELAAVTLESEMDRGVNVGPRAVTDVYVMSYPKCRGTPDKSSLYYQVDPKNRSRLNR</sequence>
<reference evidence="2 3" key="1">
    <citation type="journal article" date="2019" name="Sci. Rep.">
        <title>Orb-weaving spider Araneus ventricosus genome elucidates the spidroin gene catalogue.</title>
        <authorList>
            <person name="Kono N."/>
            <person name="Nakamura H."/>
            <person name="Ohtoshi R."/>
            <person name="Moran D.A.P."/>
            <person name="Shinohara A."/>
            <person name="Yoshida Y."/>
            <person name="Fujiwara M."/>
            <person name="Mori M."/>
            <person name="Tomita M."/>
            <person name="Arakawa K."/>
        </authorList>
    </citation>
    <scope>NUCLEOTIDE SEQUENCE [LARGE SCALE GENOMIC DNA]</scope>
</reference>
<evidence type="ECO:0000313" key="3">
    <source>
        <dbReference type="Proteomes" id="UP000499080"/>
    </source>
</evidence>
<feature type="region of interest" description="Disordered" evidence="1">
    <location>
        <begin position="66"/>
        <end position="85"/>
    </location>
</feature>
<keyword evidence="3" id="KW-1185">Reference proteome</keyword>
<dbReference type="AlphaFoldDB" id="A0A4Y2RWG7"/>
<feature type="compositionally biased region" description="Basic and acidic residues" evidence="1">
    <location>
        <begin position="12"/>
        <end position="21"/>
    </location>
</feature>
<feature type="region of interest" description="Disordered" evidence="1">
    <location>
        <begin position="1"/>
        <end position="21"/>
    </location>
</feature>
<proteinExistence type="predicted"/>
<name>A0A4Y2RWG7_ARAVE</name>
<evidence type="ECO:0000313" key="2">
    <source>
        <dbReference type="EMBL" id="GBN79310.1"/>
    </source>
</evidence>
<protein>
    <submittedName>
        <fullName evidence="2">Uncharacterized protein</fullName>
    </submittedName>
</protein>
<gene>
    <name evidence="2" type="ORF">AVEN_27474_1</name>
</gene>
<comment type="caution">
    <text evidence="2">The sequence shown here is derived from an EMBL/GenBank/DDBJ whole genome shotgun (WGS) entry which is preliminary data.</text>
</comment>
<accession>A0A4Y2RWG7</accession>
<dbReference type="Proteomes" id="UP000499080">
    <property type="component" value="Unassembled WGS sequence"/>
</dbReference>
<evidence type="ECO:0000256" key="1">
    <source>
        <dbReference type="SAM" id="MobiDB-lite"/>
    </source>
</evidence>